<dbReference type="eggNOG" id="COG2113">
    <property type="taxonomic scope" value="Bacteria"/>
</dbReference>
<organism evidence="3 4">
    <name type="scientific">Roseivivax marinus</name>
    <dbReference type="NCBI Taxonomy" id="1379903"/>
    <lineage>
        <taxon>Bacteria</taxon>
        <taxon>Pseudomonadati</taxon>
        <taxon>Pseudomonadota</taxon>
        <taxon>Alphaproteobacteria</taxon>
        <taxon>Rhodobacterales</taxon>
        <taxon>Roseobacteraceae</taxon>
        <taxon>Roseivivax</taxon>
    </lineage>
</organism>
<dbReference type="AlphaFoldDB" id="W4HLY4"/>
<feature type="domain" description="ABC-type glycine betaine transport system substrate-binding" evidence="2">
    <location>
        <begin position="30"/>
        <end position="303"/>
    </location>
</feature>
<keyword evidence="1" id="KW-0732">Signal</keyword>
<dbReference type="Pfam" id="PF04069">
    <property type="entry name" value="OpuAC"/>
    <property type="match status" value="1"/>
</dbReference>
<dbReference type="CDD" id="cd13641">
    <property type="entry name" value="PBP2_HisX_like"/>
    <property type="match status" value="1"/>
</dbReference>
<reference evidence="3 4" key="1">
    <citation type="journal article" date="2014" name="Antonie Van Leeuwenhoek">
        <title>Roseivivax atlanticus sp. nov., isolated from surface seawater of the Atlantic Ocean.</title>
        <authorList>
            <person name="Li G."/>
            <person name="Lai Q."/>
            <person name="Liu X."/>
            <person name="Sun F."/>
            <person name="Shao Z."/>
        </authorList>
    </citation>
    <scope>NUCLEOTIDE SEQUENCE [LARGE SCALE GENOMIC DNA]</scope>
    <source>
        <strain evidence="3 4">22II-s10s</strain>
    </source>
</reference>
<dbReference type="STRING" id="1379903.ATO8_07151"/>
<dbReference type="GO" id="GO:0022857">
    <property type="term" value="F:transmembrane transporter activity"/>
    <property type="evidence" value="ECO:0007669"/>
    <property type="project" value="InterPro"/>
</dbReference>
<dbReference type="InterPro" id="IPR007210">
    <property type="entry name" value="ABC_Gly_betaine_transp_sub-bd"/>
</dbReference>
<evidence type="ECO:0000256" key="1">
    <source>
        <dbReference type="SAM" id="SignalP"/>
    </source>
</evidence>
<dbReference type="GO" id="GO:0043190">
    <property type="term" value="C:ATP-binding cassette (ABC) transporter complex"/>
    <property type="evidence" value="ECO:0007669"/>
    <property type="project" value="InterPro"/>
</dbReference>
<comment type="caution">
    <text evidence="3">The sequence shown here is derived from an EMBL/GenBank/DDBJ whole genome shotgun (WGS) entry which is preliminary data.</text>
</comment>
<name>W4HLY4_9RHOB</name>
<dbReference type="Proteomes" id="UP000019063">
    <property type="component" value="Unassembled WGS sequence"/>
</dbReference>
<evidence type="ECO:0000313" key="4">
    <source>
        <dbReference type="Proteomes" id="UP000019063"/>
    </source>
</evidence>
<evidence type="ECO:0000259" key="2">
    <source>
        <dbReference type="Pfam" id="PF04069"/>
    </source>
</evidence>
<dbReference type="SUPFAM" id="SSF53850">
    <property type="entry name" value="Periplasmic binding protein-like II"/>
    <property type="match status" value="1"/>
</dbReference>
<dbReference type="Gene3D" id="3.10.105.10">
    <property type="entry name" value="Dipeptide-binding Protein, Domain 3"/>
    <property type="match status" value="2"/>
</dbReference>
<evidence type="ECO:0000313" key="3">
    <source>
        <dbReference type="EMBL" id="ETW13787.1"/>
    </source>
</evidence>
<accession>W4HLY4</accession>
<proteinExistence type="predicted"/>
<dbReference type="EMBL" id="AQQW01000003">
    <property type="protein sequence ID" value="ETW13787.1"/>
    <property type="molecule type" value="Genomic_DNA"/>
</dbReference>
<dbReference type="PATRIC" id="fig|1317118.6.peg.1480"/>
<protein>
    <submittedName>
        <fullName evidence="3">Glycine betaine/proline ABC transporter, periplasmic glycine betaine/proline-binding protein</fullName>
    </submittedName>
</protein>
<sequence length="327" mass="35539">MRHLTLTTATTALTLLAAPAFAQDSGECGEVSISEMNWSSAAVVTNVANFIMEQGYGCDVSIVPSDTVPAVTSLAENGEPDIVTELWTNSTGEVYERLKEEGRVEELGAVLDPGGVEGWWIPAYLAEEHPELTSIEGILENPELVGSRFHNCPEGWGCRVMNDNLLPAFGVEEAGIEIFNHGSGETLATSMASAYESEEPWFGYYWAPTAPLGRYDMVSVDMGEFDEEAHAAAQNADSDNVGQTSFPAAPVSTAVTTSFAEEHPDLTDFLSNMTFEVDTMNQIVAWMEENSASGEEGAVYFLTNYQDTWSNWINDTARENLASVLNQ</sequence>
<dbReference type="RefSeq" id="WP_043843223.1">
    <property type="nucleotide sequence ID" value="NZ_AQQW01000003.1"/>
</dbReference>
<feature type="chain" id="PRO_5004842248" evidence="1">
    <location>
        <begin position="23"/>
        <end position="327"/>
    </location>
</feature>
<dbReference type="Gene3D" id="3.40.190.100">
    <property type="entry name" value="Glycine betaine-binding periplasmic protein, domain 2"/>
    <property type="match status" value="1"/>
</dbReference>
<feature type="signal peptide" evidence="1">
    <location>
        <begin position="1"/>
        <end position="22"/>
    </location>
</feature>
<gene>
    <name evidence="3" type="ORF">ATO8_07151</name>
</gene>
<keyword evidence="4" id="KW-1185">Reference proteome</keyword>